<sequence length="234" mass="25209">MLRLIFSIMSTLMVLQVATPVARAQDVQEIAPEAPGVQEFFREAADISGSVVLGVQVQFQAADGPRLIGYLPAEWGGEMACIHVVSVDGRYEAYGNYPVPASWQGGAAALTFVTGYSALLRGVPADGIGVMVARGPCGQGKADELSVVLWNTRDAPAVDIIVNSFNADEVFAYVDEQTAPVRCERLELESTIAFDRKCRIDPADRAGPTDITIYRLKDGKPSEPTSVVVWFPDT</sequence>
<reference evidence="2 3" key="1">
    <citation type="submission" date="2019-04" db="EMBL/GenBank/DDBJ databases">
        <authorList>
            <person name="Li J."/>
        </authorList>
    </citation>
    <scope>NUCLEOTIDE SEQUENCE [LARGE SCALE GENOMIC DNA]</scope>
    <source>
        <strain evidence="2 3">KCTC 42687</strain>
    </source>
</reference>
<organism evidence="2 3">
    <name type="scientific">Paracoccus gahaiensis</name>
    <dbReference type="NCBI Taxonomy" id="1706839"/>
    <lineage>
        <taxon>Bacteria</taxon>
        <taxon>Pseudomonadati</taxon>
        <taxon>Pseudomonadota</taxon>
        <taxon>Alphaproteobacteria</taxon>
        <taxon>Rhodobacterales</taxon>
        <taxon>Paracoccaceae</taxon>
        <taxon>Paracoccus</taxon>
    </lineage>
</organism>
<accession>A0A4U0RKT5</accession>
<dbReference type="EMBL" id="SUNI01000057">
    <property type="protein sequence ID" value="TJZ88624.1"/>
    <property type="molecule type" value="Genomic_DNA"/>
</dbReference>
<dbReference type="RefSeq" id="WP_169308958.1">
    <property type="nucleotide sequence ID" value="NZ_SUNI01000057.1"/>
</dbReference>
<name>A0A4U0RKT5_9RHOB</name>
<evidence type="ECO:0000313" key="3">
    <source>
        <dbReference type="Proteomes" id="UP000309747"/>
    </source>
</evidence>
<keyword evidence="1" id="KW-0732">Signal</keyword>
<protein>
    <submittedName>
        <fullName evidence="2">Uncharacterized protein</fullName>
    </submittedName>
</protein>
<feature type="signal peptide" evidence="1">
    <location>
        <begin position="1"/>
        <end position="24"/>
    </location>
</feature>
<keyword evidence="3" id="KW-1185">Reference proteome</keyword>
<gene>
    <name evidence="2" type="ORF">FA743_19935</name>
</gene>
<comment type="caution">
    <text evidence="2">The sequence shown here is derived from an EMBL/GenBank/DDBJ whole genome shotgun (WGS) entry which is preliminary data.</text>
</comment>
<dbReference type="AlphaFoldDB" id="A0A4U0RKT5"/>
<dbReference type="Proteomes" id="UP000309747">
    <property type="component" value="Unassembled WGS sequence"/>
</dbReference>
<proteinExistence type="predicted"/>
<feature type="chain" id="PRO_5020703698" evidence="1">
    <location>
        <begin position="25"/>
        <end position="234"/>
    </location>
</feature>
<evidence type="ECO:0000256" key="1">
    <source>
        <dbReference type="SAM" id="SignalP"/>
    </source>
</evidence>
<evidence type="ECO:0000313" key="2">
    <source>
        <dbReference type="EMBL" id="TJZ88624.1"/>
    </source>
</evidence>